<reference evidence="1" key="1">
    <citation type="journal article" date="2019" name="Sci. Rep.">
        <title>Draft genome of Tanacetum cinerariifolium, the natural source of mosquito coil.</title>
        <authorList>
            <person name="Yamashiro T."/>
            <person name="Shiraishi A."/>
            <person name="Satake H."/>
            <person name="Nakayama K."/>
        </authorList>
    </citation>
    <scope>NUCLEOTIDE SEQUENCE</scope>
</reference>
<comment type="caution">
    <text evidence="1">The sequence shown here is derived from an EMBL/GenBank/DDBJ whole genome shotgun (WGS) entry which is preliminary data.</text>
</comment>
<organism evidence="1">
    <name type="scientific">Tanacetum cinerariifolium</name>
    <name type="common">Dalmatian daisy</name>
    <name type="synonym">Chrysanthemum cinerariifolium</name>
    <dbReference type="NCBI Taxonomy" id="118510"/>
    <lineage>
        <taxon>Eukaryota</taxon>
        <taxon>Viridiplantae</taxon>
        <taxon>Streptophyta</taxon>
        <taxon>Embryophyta</taxon>
        <taxon>Tracheophyta</taxon>
        <taxon>Spermatophyta</taxon>
        <taxon>Magnoliopsida</taxon>
        <taxon>eudicotyledons</taxon>
        <taxon>Gunneridae</taxon>
        <taxon>Pentapetalae</taxon>
        <taxon>asterids</taxon>
        <taxon>campanulids</taxon>
        <taxon>Asterales</taxon>
        <taxon>Asteraceae</taxon>
        <taxon>Asteroideae</taxon>
        <taxon>Anthemideae</taxon>
        <taxon>Anthemidinae</taxon>
        <taxon>Tanacetum</taxon>
    </lineage>
</organism>
<protein>
    <recommendedName>
        <fullName evidence="2">Integrase, catalytic region, zinc finger, CCHC-type, peptidase aspartic, catalytic</fullName>
    </recommendedName>
</protein>
<evidence type="ECO:0000313" key="1">
    <source>
        <dbReference type="EMBL" id="GEU73684.1"/>
    </source>
</evidence>
<name>A0A699GKT5_TANCI</name>
<dbReference type="AlphaFoldDB" id="A0A699GKT5"/>
<proteinExistence type="predicted"/>
<evidence type="ECO:0008006" key="2">
    <source>
        <dbReference type="Google" id="ProtNLM"/>
    </source>
</evidence>
<sequence>MTLMAKNVIAAGADNRSLMLEKSMYKSWQSRMKLYIRGKEHDKDLLDSVLNGPFQYGTIKENDITRPRTYEELADKENTCEKYDIRATNIVLQGLSPDVYNLINDHTIAKEIWDRLINDMNTIRMTMQKLQVNTKFANNLQPEWSKFVTDVKLAKDMHELNFNQLYAYLKKHEAHANEVHLMHERFLDPLPLVTNYHHLPSCYNNHQPQYNPSQYQQ</sequence>
<gene>
    <name evidence="1" type="ORF">Tci_045662</name>
</gene>
<accession>A0A699GKT5</accession>
<dbReference type="EMBL" id="BKCJ010006737">
    <property type="protein sequence ID" value="GEU73684.1"/>
    <property type="molecule type" value="Genomic_DNA"/>
</dbReference>